<feature type="transmembrane region" description="Helical" evidence="2">
    <location>
        <begin position="564"/>
        <end position="583"/>
    </location>
</feature>
<evidence type="ECO:0000313" key="6">
    <source>
        <dbReference type="EMBL" id="VFT92976.1"/>
    </source>
</evidence>
<feature type="region of interest" description="Disordered" evidence="1">
    <location>
        <begin position="318"/>
        <end position="338"/>
    </location>
</feature>
<sequence>MKNAAHAPSALVSLLVFIATSTATTITSPTTTCPYSDLNSSAILAADKNCGMNSTSGNITACVLNSQCVVVREIPLGTAKDPTVDFGTINAIGNMGYYKKQDLTIQNLPSINVKRMALPGSLLTLTFNNISQLDLTTAMTPLQPNIEEIVIANTFMGPTLPGNFKWPAHLKKLTLKQTKLVQAPNVTMLTQLKYMDLTNNRINNFNDIDASNFTFLDLSNNPLWAFTDVTLTAQLAFLYDTSSLVQQLIGAFTVDTPSYAALFNLQKWSGGTINYGFAINKPIRINATMCAQGHLQPLPFAPQSVTVCVVVDPDTIHSPSSPPSLPQSSPPSPPSTTTTTSTLMAIGFVGGFFVLTTVWAIHLWYRRHRNLLDNHMFVLQSQRYASSFRNLLLASDNNDSEYSSFHHDTTTEVVQKTTPLPKSTLSRSTTNVSFTSTFLSSSTVFTNLNELRAHKLELTELVVTGPTPLAAGAFGEVWLGTYAGEPVAIKRLKDRRVVTVAKFIDEILLMASIDCPYIVRFVGASWRRPIEMECVVEYMDRGDLRHILATHDATSFSWSEKRQCIHAIVFGLVYLHTFAPAIVHRDLKSRNVLVDSVKGVKLTDFGTSRPIDQVMMTAGIGTYQWMAPEVIAGGEYGVAADVYSLGAGVLLAELTTHCMPYSDKRHHGRPLTQQFVLSKVAAGDLQPTIGTDAPAWIQHMARVCMATNPNDRPTSLQVQVDLKRFKL</sequence>
<dbReference type="InterPro" id="IPR011009">
    <property type="entry name" value="Kinase-like_dom_sf"/>
</dbReference>
<accession>A0A485L523</accession>
<dbReference type="Gene3D" id="3.30.200.20">
    <property type="entry name" value="Phosphorylase Kinase, domain 1"/>
    <property type="match status" value="1"/>
</dbReference>
<feature type="signal peptide" evidence="3">
    <location>
        <begin position="1"/>
        <end position="23"/>
    </location>
</feature>
<dbReference type="SUPFAM" id="SSF52075">
    <property type="entry name" value="Outer arm dynein light chain 1"/>
    <property type="match status" value="1"/>
</dbReference>
<dbReference type="InterPro" id="IPR000719">
    <property type="entry name" value="Prot_kinase_dom"/>
</dbReference>
<reference evidence="6 7" key="1">
    <citation type="submission" date="2019-03" db="EMBL/GenBank/DDBJ databases">
        <authorList>
            <person name="Gaulin E."/>
            <person name="Dumas B."/>
        </authorList>
    </citation>
    <scope>NUCLEOTIDE SEQUENCE [LARGE SCALE GENOMIC DNA]</scope>
    <source>
        <strain evidence="6">CBS 568.67</strain>
    </source>
</reference>
<dbReference type="AlphaFoldDB" id="A0A485L523"/>
<evidence type="ECO:0000259" key="4">
    <source>
        <dbReference type="PROSITE" id="PS50011"/>
    </source>
</evidence>
<dbReference type="EMBL" id="VJMH01005853">
    <property type="protein sequence ID" value="KAF0692740.1"/>
    <property type="molecule type" value="Genomic_DNA"/>
</dbReference>
<dbReference type="EMBL" id="CAADRA010005874">
    <property type="protein sequence ID" value="VFT92976.1"/>
    <property type="molecule type" value="Genomic_DNA"/>
</dbReference>
<dbReference type="PANTHER" id="PTHR44329:SF214">
    <property type="entry name" value="PROTEIN KINASE DOMAIN-CONTAINING PROTEIN"/>
    <property type="match status" value="1"/>
</dbReference>
<proteinExistence type="predicted"/>
<feature type="chain" id="PRO_5033437382" evidence="3">
    <location>
        <begin position="24"/>
        <end position="727"/>
    </location>
</feature>
<organism evidence="6 7">
    <name type="scientific">Aphanomyces stellatus</name>
    <dbReference type="NCBI Taxonomy" id="120398"/>
    <lineage>
        <taxon>Eukaryota</taxon>
        <taxon>Sar</taxon>
        <taxon>Stramenopiles</taxon>
        <taxon>Oomycota</taxon>
        <taxon>Saprolegniomycetes</taxon>
        <taxon>Saprolegniales</taxon>
        <taxon>Verrucalvaceae</taxon>
        <taxon>Aphanomyces</taxon>
    </lineage>
</organism>
<dbReference type="Gene3D" id="3.80.10.10">
    <property type="entry name" value="Ribonuclease Inhibitor"/>
    <property type="match status" value="1"/>
</dbReference>
<dbReference type="GO" id="GO:0005524">
    <property type="term" value="F:ATP binding"/>
    <property type="evidence" value="ECO:0007669"/>
    <property type="project" value="InterPro"/>
</dbReference>
<keyword evidence="2" id="KW-0472">Membrane</keyword>
<dbReference type="PROSITE" id="PS50011">
    <property type="entry name" value="PROTEIN_KINASE_DOM"/>
    <property type="match status" value="1"/>
</dbReference>
<evidence type="ECO:0000313" key="7">
    <source>
        <dbReference type="Proteomes" id="UP000332933"/>
    </source>
</evidence>
<evidence type="ECO:0000256" key="2">
    <source>
        <dbReference type="SAM" id="Phobius"/>
    </source>
</evidence>
<dbReference type="InterPro" id="IPR032675">
    <property type="entry name" value="LRR_dom_sf"/>
</dbReference>
<name>A0A485L523_9STRA</name>
<evidence type="ECO:0000256" key="3">
    <source>
        <dbReference type="SAM" id="SignalP"/>
    </source>
</evidence>
<evidence type="ECO:0000256" key="1">
    <source>
        <dbReference type="SAM" id="MobiDB-lite"/>
    </source>
</evidence>
<keyword evidence="2" id="KW-1133">Transmembrane helix</keyword>
<dbReference type="Gene3D" id="1.10.510.10">
    <property type="entry name" value="Transferase(Phosphotransferase) domain 1"/>
    <property type="match status" value="1"/>
</dbReference>
<dbReference type="SUPFAM" id="SSF56112">
    <property type="entry name" value="Protein kinase-like (PK-like)"/>
    <property type="match status" value="1"/>
</dbReference>
<dbReference type="PANTHER" id="PTHR44329">
    <property type="entry name" value="SERINE/THREONINE-PROTEIN KINASE TNNI3K-RELATED"/>
    <property type="match status" value="1"/>
</dbReference>
<keyword evidence="2" id="KW-0812">Transmembrane</keyword>
<reference evidence="5" key="2">
    <citation type="submission" date="2019-06" db="EMBL/GenBank/DDBJ databases">
        <title>Genomics analysis of Aphanomyces spp. identifies a new class of oomycete effector associated with host adaptation.</title>
        <authorList>
            <person name="Gaulin E."/>
        </authorList>
    </citation>
    <scope>NUCLEOTIDE SEQUENCE</scope>
    <source>
        <strain evidence="5">CBS 578.67</strain>
    </source>
</reference>
<feature type="domain" description="Protein kinase" evidence="4">
    <location>
        <begin position="463"/>
        <end position="725"/>
    </location>
</feature>
<dbReference type="GO" id="GO:0004674">
    <property type="term" value="F:protein serine/threonine kinase activity"/>
    <property type="evidence" value="ECO:0007669"/>
    <property type="project" value="TreeGrafter"/>
</dbReference>
<dbReference type="InterPro" id="IPR051681">
    <property type="entry name" value="Ser/Thr_Kinases-Pseudokinases"/>
</dbReference>
<dbReference type="PROSITE" id="PS00108">
    <property type="entry name" value="PROTEIN_KINASE_ST"/>
    <property type="match status" value="1"/>
</dbReference>
<gene>
    <name evidence="6" type="primary">Aste57867_16198</name>
    <name evidence="5" type="ORF">As57867_016142</name>
    <name evidence="6" type="ORF">ASTE57867_16198</name>
</gene>
<dbReference type="SMART" id="SM00220">
    <property type="entry name" value="S_TKc"/>
    <property type="match status" value="1"/>
</dbReference>
<protein>
    <submittedName>
        <fullName evidence="6">Aste57867_16198 protein</fullName>
    </submittedName>
</protein>
<dbReference type="InterPro" id="IPR008271">
    <property type="entry name" value="Ser/Thr_kinase_AS"/>
</dbReference>
<feature type="transmembrane region" description="Helical" evidence="2">
    <location>
        <begin position="343"/>
        <end position="365"/>
    </location>
</feature>
<dbReference type="Pfam" id="PF00069">
    <property type="entry name" value="Pkinase"/>
    <property type="match status" value="1"/>
</dbReference>
<feature type="compositionally biased region" description="Pro residues" evidence="1">
    <location>
        <begin position="320"/>
        <end position="334"/>
    </location>
</feature>
<keyword evidence="7" id="KW-1185">Reference proteome</keyword>
<keyword evidence="3" id="KW-0732">Signal</keyword>
<dbReference type="Proteomes" id="UP000332933">
    <property type="component" value="Unassembled WGS sequence"/>
</dbReference>
<evidence type="ECO:0000313" key="5">
    <source>
        <dbReference type="EMBL" id="KAF0692740.1"/>
    </source>
</evidence>